<dbReference type="EMBL" id="JAKELL010000348">
    <property type="protein sequence ID" value="KAH8977200.1"/>
    <property type="molecule type" value="Genomic_DNA"/>
</dbReference>
<dbReference type="Proteomes" id="UP001201163">
    <property type="component" value="Unassembled WGS sequence"/>
</dbReference>
<accession>A0AAD4Q4M3</accession>
<evidence type="ECO:0000313" key="1">
    <source>
        <dbReference type="EMBL" id="KAH8977200.1"/>
    </source>
</evidence>
<sequence>EICCIVNVQHDCYSCKCTGIQHNAVQQEHEKTSKTRALVDHNPQARFILNVHSVHNYKSILAVTPPSLWGLSTSVDTDIATLRMRA</sequence>
<proteinExistence type="predicted"/>
<evidence type="ECO:0000313" key="2">
    <source>
        <dbReference type="Proteomes" id="UP001201163"/>
    </source>
</evidence>
<keyword evidence="2" id="KW-1185">Reference proteome</keyword>
<reference evidence="1" key="1">
    <citation type="submission" date="2022-01" db="EMBL/GenBank/DDBJ databases">
        <title>Comparative genomics reveals a dynamic genome evolution in the ectomycorrhizal milk-cap (Lactarius) mushrooms.</title>
        <authorList>
            <consortium name="DOE Joint Genome Institute"/>
            <person name="Lebreton A."/>
            <person name="Tang N."/>
            <person name="Kuo A."/>
            <person name="LaButti K."/>
            <person name="Drula E."/>
            <person name="Barry K."/>
            <person name="Clum A."/>
            <person name="Lipzen A."/>
            <person name="Mousain D."/>
            <person name="Ng V."/>
            <person name="Wang R."/>
            <person name="Wang X."/>
            <person name="Dai Y."/>
            <person name="Henrissat B."/>
            <person name="Grigoriev I.V."/>
            <person name="Guerin-Laguette A."/>
            <person name="Yu F."/>
            <person name="Martin F.M."/>
        </authorList>
    </citation>
    <scope>NUCLEOTIDE SEQUENCE</scope>
    <source>
        <strain evidence="1">QP</strain>
    </source>
</reference>
<organism evidence="1 2">
    <name type="scientific">Lactarius akahatsu</name>
    <dbReference type="NCBI Taxonomy" id="416441"/>
    <lineage>
        <taxon>Eukaryota</taxon>
        <taxon>Fungi</taxon>
        <taxon>Dikarya</taxon>
        <taxon>Basidiomycota</taxon>
        <taxon>Agaricomycotina</taxon>
        <taxon>Agaricomycetes</taxon>
        <taxon>Russulales</taxon>
        <taxon>Russulaceae</taxon>
        <taxon>Lactarius</taxon>
    </lineage>
</organism>
<comment type="caution">
    <text evidence="1">The sequence shown here is derived from an EMBL/GenBank/DDBJ whole genome shotgun (WGS) entry which is preliminary data.</text>
</comment>
<dbReference type="AlphaFoldDB" id="A0AAD4Q4M3"/>
<name>A0AAD4Q4M3_9AGAM</name>
<protein>
    <submittedName>
        <fullName evidence="1">Uncharacterized protein</fullName>
    </submittedName>
</protein>
<gene>
    <name evidence="1" type="ORF">EDB92DRAFT_1775471</name>
</gene>
<feature type="non-terminal residue" evidence="1">
    <location>
        <position position="86"/>
    </location>
</feature>
<feature type="non-terminal residue" evidence="1">
    <location>
        <position position="1"/>
    </location>
</feature>